<evidence type="ECO:0000313" key="6">
    <source>
        <dbReference type="Proteomes" id="UP000593564"/>
    </source>
</evidence>
<feature type="compositionally biased region" description="Basic and acidic residues" evidence="4">
    <location>
        <begin position="165"/>
        <end position="177"/>
    </location>
</feature>
<dbReference type="PANTHER" id="PTHR13471:SF0">
    <property type="entry name" value="NUCLEAR EXOSOME REGULATOR NRDE2"/>
    <property type="match status" value="1"/>
</dbReference>
<dbReference type="GO" id="GO:1902369">
    <property type="term" value="P:negative regulation of RNA catabolic process"/>
    <property type="evidence" value="ECO:0007669"/>
    <property type="project" value="TreeGrafter"/>
</dbReference>
<organism evidence="5 6">
    <name type="scientific">Camellia sinensis</name>
    <name type="common">Tea plant</name>
    <name type="synonym">Thea sinensis</name>
    <dbReference type="NCBI Taxonomy" id="4442"/>
    <lineage>
        <taxon>Eukaryota</taxon>
        <taxon>Viridiplantae</taxon>
        <taxon>Streptophyta</taxon>
        <taxon>Embryophyta</taxon>
        <taxon>Tracheophyta</taxon>
        <taxon>Spermatophyta</taxon>
        <taxon>Magnoliopsida</taxon>
        <taxon>eudicotyledons</taxon>
        <taxon>Gunneridae</taxon>
        <taxon>Pentapetalae</taxon>
        <taxon>asterids</taxon>
        <taxon>Ericales</taxon>
        <taxon>Theaceae</taxon>
        <taxon>Camellia</taxon>
    </lineage>
</organism>
<evidence type="ECO:0000256" key="3">
    <source>
        <dbReference type="ARBA" id="ARBA00023242"/>
    </source>
</evidence>
<evidence type="ECO:0000256" key="2">
    <source>
        <dbReference type="ARBA" id="ARBA00009265"/>
    </source>
</evidence>
<feature type="region of interest" description="Disordered" evidence="4">
    <location>
        <begin position="90"/>
        <end position="202"/>
    </location>
</feature>
<feature type="compositionally biased region" description="Basic residues" evidence="4">
    <location>
        <begin position="148"/>
        <end position="157"/>
    </location>
</feature>
<dbReference type="SMART" id="SM00386">
    <property type="entry name" value="HAT"/>
    <property type="match status" value="4"/>
</dbReference>
<dbReference type="InterPro" id="IPR003107">
    <property type="entry name" value="HAT"/>
</dbReference>
<comment type="caution">
    <text evidence="5">The sequence shown here is derived from an EMBL/GenBank/DDBJ whole genome shotgun (WGS) entry which is preliminary data.</text>
</comment>
<evidence type="ECO:0000256" key="1">
    <source>
        <dbReference type="ARBA" id="ARBA00004123"/>
    </source>
</evidence>
<proteinExistence type="inferred from homology"/>
<dbReference type="InterPro" id="IPR011990">
    <property type="entry name" value="TPR-like_helical_dom_sf"/>
</dbReference>
<dbReference type="GO" id="GO:0031048">
    <property type="term" value="P:regulatory ncRNA-mediated heterochromatin formation"/>
    <property type="evidence" value="ECO:0007669"/>
    <property type="project" value="TreeGrafter"/>
</dbReference>
<accession>A0A7J7G208</accession>
<gene>
    <name evidence="5" type="ORF">HYC85_030506</name>
</gene>
<dbReference type="EMBL" id="JACBKZ010000014">
    <property type="protein sequence ID" value="KAF5934335.1"/>
    <property type="molecule type" value="Genomic_DNA"/>
</dbReference>
<reference evidence="5 6" key="2">
    <citation type="submission" date="2020-07" db="EMBL/GenBank/DDBJ databases">
        <title>Genome assembly of wild tea tree DASZ reveals pedigree and selection history of tea varieties.</title>
        <authorList>
            <person name="Zhang W."/>
        </authorList>
    </citation>
    <scope>NUCLEOTIDE SEQUENCE [LARGE SCALE GENOMIC DNA]</scope>
    <source>
        <strain evidence="6">cv. G240</strain>
        <tissue evidence="5">Leaf</tissue>
    </source>
</reference>
<comment type="similarity">
    <text evidence="2">Belongs to the NRDE2 family.</text>
</comment>
<dbReference type="GO" id="GO:0071013">
    <property type="term" value="C:catalytic step 2 spliceosome"/>
    <property type="evidence" value="ECO:0007669"/>
    <property type="project" value="TreeGrafter"/>
</dbReference>
<feature type="compositionally biased region" description="Polar residues" evidence="4">
    <location>
        <begin position="1"/>
        <end position="19"/>
    </location>
</feature>
<name>A0A7J7G208_CAMSI</name>
<keyword evidence="6" id="KW-1185">Reference proteome</keyword>
<feature type="region of interest" description="Disordered" evidence="4">
    <location>
        <begin position="574"/>
        <end position="607"/>
    </location>
</feature>
<dbReference type="Proteomes" id="UP000593564">
    <property type="component" value="Unassembled WGS sequence"/>
</dbReference>
<dbReference type="SUPFAM" id="SSF48452">
    <property type="entry name" value="TPR-like"/>
    <property type="match status" value="1"/>
</dbReference>
<sequence>MLGKASSSTVLRNRNSVSQREIAMEPARTEIAKEAEEPTGAGATSTTDSLFPVVLGPASDADINNSSHPPPHWLSNRSFTAELSAISVAASSPHYPLRLLDSDSESEEDKEKETEYNDTTRPPPTYQLLESSSSDLDSNENRDTDKQTKKKKRRRKISSSSGDTARSKTSRDYDATSRKPNVSSWVPSSSSSGAKPSTKDYYFESRGDRDNLAFGCLYRMDVARYKLQNSLKSYKLNSEALYRWNRRSLVFDGDADIDALDTKLKSSGRYWSAKYSAVERHKNLKRIRVIVPKKSSITVPSDFIPLLDDQTSGKGVDGGSLSRTSVVEESWEDEVLNKTREFNKMSREHPQDEKVWIAFAEFQDKVASMQPQKGARLQTLEKKISILEKATELNPYNEELLLCLLNAYQRRDSADVFIGRWEKILMQHSGSYKLWKEFLHVAQGEFSMFKVSEMRKFYENALQALSAACSRQYRQVHQTANAPSLDPAIVQQELGLVDIFLSLCRFEWQAGYQELATALFQAELEYSLFCPSLLLTAQSKHRLFEHFWNSNGARIGEDGALGWTTWLGKEEEERQKVISEESSNENEDGGWTGWSQPLSKSKDVSANPENIVDDDVALEEFDEELETRTVEQQDDTEALLKMLGIDADTDPNSEVKDTTTWTRWSEEELSRDSDQWMPSRAKCAGISHSDGTADREGDEQLLRVILFEDVSEYLFSISSEEARLSLVFQFIDFYGGRISKWTCTNSSSWSAKTLSLESLPDSILDHLRRVHDVISKTERSPSNFSFEFLLGSSNDISMRTDMMKFLCNATLLCLTAFPRNYILEEAVLVTEELWNTKMNSCSCSVTPCRALAKRLVKSNRQDVLLCGVYARREAAYGNIDHARKVFDMALASIEGLPSDLRSNTSLLYFWYAEMEMDNSSGSVSESLLRAIHILCCFGSGVKYTAFKCQPSNLQQLRARQGFKERIRIQRSTWARGVIDDHSIALICSAALFEELTAGCVAGIEVLNQAFSMVLPERRSQSYQLEFLFNYYMRMLRRHHVELRLSEVWESVVQGLQIYPYSPELYDALVEISHLHTASNKLRWMFDTYCQKNPSVIVWLFALSYEMSRGGSQHRIRGLFERALGNEKLCNSVLLWRCYIAYEINVECNPSAARRIFFRAIHACPWSKKLWLDGFLKLHGVLSAKELSDLQEVMQGKELNLRTDVYEILLQDEIQI</sequence>
<feature type="compositionally biased region" description="Low complexity" evidence="4">
    <location>
        <begin position="182"/>
        <end position="192"/>
    </location>
</feature>
<evidence type="ECO:0000256" key="4">
    <source>
        <dbReference type="SAM" id="MobiDB-lite"/>
    </source>
</evidence>
<keyword evidence="3" id="KW-0539">Nucleus</keyword>
<dbReference type="PANTHER" id="PTHR13471">
    <property type="entry name" value="TETRATRICOPEPTIDE-LIKE HELICAL"/>
    <property type="match status" value="1"/>
</dbReference>
<dbReference type="GO" id="GO:0006396">
    <property type="term" value="P:RNA processing"/>
    <property type="evidence" value="ECO:0007669"/>
    <property type="project" value="InterPro"/>
</dbReference>
<reference evidence="6" key="1">
    <citation type="journal article" date="2020" name="Nat. Commun.">
        <title>Genome assembly of wild tea tree DASZ reveals pedigree and selection history of tea varieties.</title>
        <authorList>
            <person name="Zhang W."/>
            <person name="Zhang Y."/>
            <person name="Qiu H."/>
            <person name="Guo Y."/>
            <person name="Wan H."/>
            <person name="Zhang X."/>
            <person name="Scossa F."/>
            <person name="Alseekh S."/>
            <person name="Zhang Q."/>
            <person name="Wang P."/>
            <person name="Xu L."/>
            <person name="Schmidt M.H."/>
            <person name="Jia X."/>
            <person name="Li D."/>
            <person name="Zhu A."/>
            <person name="Guo F."/>
            <person name="Chen W."/>
            <person name="Ni D."/>
            <person name="Usadel B."/>
            <person name="Fernie A.R."/>
            <person name="Wen W."/>
        </authorList>
    </citation>
    <scope>NUCLEOTIDE SEQUENCE [LARGE SCALE GENOMIC DNA]</scope>
    <source>
        <strain evidence="6">cv. G240</strain>
    </source>
</reference>
<dbReference type="Gene3D" id="1.25.40.10">
    <property type="entry name" value="Tetratricopeptide repeat domain"/>
    <property type="match status" value="2"/>
</dbReference>
<dbReference type="AlphaFoldDB" id="A0A7J7G208"/>
<evidence type="ECO:0000313" key="5">
    <source>
        <dbReference type="EMBL" id="KAF5934335.1"/>
    </source>
</evidence>
<protein>
    <recommendedName>
        <fullName evidence="7">Suppressor of forked domain-containing protein</fullName>
    </recommendedName>
</protein>
<feature type="compositionally biased region" description="Basic and acidic residues" evidence="4">
    <location>
        <begin position="27"/>
        <end position="36"/>
    </location>
</feature>
<dbReference type="Pfam" id="PF08424">
    <property type="entry name" value="NRDE-2"/>
    <property type="match status" value="1"/>
</dbReference>
<comment type="subcellular location">
    <subcellularLocation>
        <location evidence="1">Nucleus</location>
    </subcellularLocation>
</comment>
<dbReference type="InterPro" id="IPR013633">
    <property type="entry name" value="NRDE-2"/>
</dbReference>
<evidence type="ECO:0008006" key="7">
    <source>
        <dbReference type="Google" id="ProtNLM"/>
    </source>
</evidence>
<feature type="region of interest" description="Disordered" evidence="4">
    <location>
        <begin position="1"/>
        <end position="75"/>
    </location>
</feature>